<dbReference type="Proteomes" id="UP000249720">
    <property type="component" value="Unassembled WGS sequence"/>
</dbReference>
<dbReference type="InterPro" id="IPR014710">
    <property type="entry name" value="RmlC-like_jellyroll"/>
</dbReference>
<keyword evidence="2 5" id="KW-0238">DNA-binding</keyword>
<dbReference type="RefSeq" id="WP_111294171.1">
    <property type="nucleotide sequence ID" value="NZ_QKZV01000003.1"/>
</dbReference>
<evidence type="ECO:0000313" key="6">
    <source>
        <dbReference type="Proteomes" id="UP000249720"/>
    </source>
</evidence>
<sequence>MVFSKEKIPVLDICNMVDASETEHEILVFELADFLAYHNNMQFPHRHNFYQLMFIESGSGYHIIDFTKFEIKENTIYFLNPGQVHEWQFDYKPKGILINFTESYISLFLANLNHLKNYPFFIANGNGSVVNVESISSNVQILFQQIKHEYARNDESARYMLRLYLLQLLEWMSRPLNNVSKPYELRQGANILQKFDRLIEEHYTTLRLPKDYAAMLYITPNYLNELCISHFGHSAGTHIRNRIILEAKRLLVNSSLTINEIAWALNFENHSYFSRFFKKYTSITPELFRKQISNTKSCIY</sequence>
<proteinExistence type="predicted"/>
<keyword evidence="6" id="KW-1185">Reference proteome</keyword>
<dbReference type="InterPro" id="IPR037923">
    <property type="entry name" value="HTH-like"/>
</dbReference>
<dbReference type="PROSITE" id="PS01124">
    <property type="entry name" value="HTH_ARAC_FAMILY_2"/>
    <property type="match status" value="1"/>
</dbReference>
<dbReference type="SUPFAM" id="SSF46689">
    <property type="entry name" value="Homeodomain-like"/>
    <property type="match status" value="1"/>
</dbReference>
<dbReference type="EMBL" id="QKZV01000003">
    <property type="protein sequence ID" value="PZX63501.1"/>
    <property type="molecule type" value="Genomic_DNA"/>
</dbReference>
<keyword evidence="1" id="KW-0805">Transcription regulation</keyword>
<accession>A0A2W7RSR4</accession>
<feature type="domain" description="HTH araC/xylS-type" evidence="4">
    <location>
        <begin position="193"/>
        <end position="291"/>
    </location>
</feature>
<dbReference type="OrthoDB" id="2585681at2"/>
<dbReference type="InterPro" id="IPR009057">
    <property type="entry name" value="Homeodomain-like_sf"/>
</dbReference>
<dbReference type="GO" id="GO:0003700">
    <property type="term" value="F:DNA-binding transcription factor activity"/>
    <property type="evidence" value="ECO:0007669"/>
    <property type="project" value="InterPro"/>
</dbReference>
<dbReference type="SUPFAM" id="SSF51215">
    <property type="entry name" value="Regulatory protein AraC"/>
    <property type="match status" value="1"/>
</dbReference>
<dbReference type="Gene3D" id="1.10.10.60">
    <property type="entry name" value="Homeodomain-like"/>
    <property type="match status" value="1"/>
</dbReference>
<evidence type="ECO:0000256" key="1">
    <source>
        <dbReference type="ARBA" id="ARBA00023015"/>
    </source>
</evidence>
<dbReference type="InterPro" id="IPR018060">
    <property type="entry name" value="HTH_AraC"/>
</dbReference>
<dbReference type="Gene3D" id="2.60.120.10">
    <property type="entry name" value="Jelly Rolls"/>
    <property type="match status" value="1"/>
</dbReference>
<keyword evidence="3" id="KW-0804">Transcription</keyword>
<gene>
    <name evidence="5" type="ORF">LX80_01145</name>
</gene>
<dbReference type="Pfam" id="PF12833">
    <property type="entry name" value="HTH_18"/>
    <property type="match status" value="1"/>
</dbReference>
<dbReference type="InterPro" id="IPR003313">
    <property type="entry name" value="AraC-bd"/>
</dbReference>
<name>A0A2W7RSR4_9BACT</name>
<dbReference type="AlphaFoldDB" id="A0A2W7RSR4"/>
<evidence type="ECO:0000259" key="4">
    <source>
        <dbReference type="PROSITE" id="PS01124"/>
    </source>
</evidence>
<protein>
    <submittedName>
        <fullName evidence="5">AraC-like DNA-binding protein</fullName>
    </submittedName>
</protein>
<evidence type="ECO:0000256" key="2">
    <source>
        <dbReference type="ARBA" id="ARBA00023125"/>
    </source>
</evidence>
<evidence type="ECO:0000313" key="5">
    <source>
        <dbReference type="EMBL" id="PZX63501.1"/>
    </source>
</evidence>
<dbReference type="SMART" id="SM00342">
    <property type="entry name" value="HTH_ARAC"/>
    <property type="match status" value="1"/>
</dbReference>
<dbReference type="PANTHER" id="PTHR43280:SF32">
    <property type="entry name" value="TRANSCRIPTIONAL REGULATORY PROTEIN"/>
    <property type="match status" value="1"/>
</dbReference>
<evidence type="ECO:0000256" key="3">
    <source>
        <dbReference type="ARBA" id="ARBA00023163"/>
    </source>
</evidence>
<dbReference type="PANTHER" id="PTHR43280">
    <property type="entry name" value="ARAC-FAMILY TRANSCRIPTIONAL REGULATOR"/>
    <property type="match status" value="1"/>
</dbReference>
<dbReference type="GO" id="GO:0043565">
    <property type="term" value="F:sequence-specific DNA binding"/>
    <property type="evidence" value="ECO:0007669"/>
    <property type="project" value="InterPro"/>
</dbReference>
<organism evidence="5 6">
    <name type="scientific">Hydrotalea sandarakina</name>
    <dbReference type="NCBI Taxonomy" id="1004304"/>
    <lineage>
        <taxon>Bacteria</taxon>
        <taxon>Pseudomonadati</taxon>
        <taxon>Bacteroidota</taxon>
        <taxon>Chitinophagia</taxon>
        <taxon>Chitinophagales</taxon>
        <taxon>Chitinophagaceae</taxon>
        <taxon>Hydrotalea</taxon>
    </lineage>
</organism>
<comment type="caution">
    <text evidence="5">The sequence shown here is derived from an EMBL/GenBank/DDBJ whole genome shotgun (WGS) entry which is preliminary data.</text>
</comment>
<dbReference type="Pfam" id="PF02311">
    <property type="entry name" value="AraC_binding"/>
    <property type="match status" value="1"/>
</dbReference>
<reference evidence="5 6" key="1">
    <citation type="submission" date="2018-06" db="EMBL/GenBank/DDBJ databases">
        <title>Genomic Encyclopedia of Archaeal and Bacterial Type Strains, Phase II (KMG-II): from individual species to whole genera.</title>
        <authorList>
            <person name="Goeker M."/>
        </authorList>
    </citation>
    <scope>NUCLEOTIDE SEQUENCE [LARGE SCALE GENOMIC DNA]</scope>
    <source>
        <strain evidence="5 6">DSM 23241</strain>
    </source>
</reference>